<gene>
    <name evidence="4" type="ORF">GGP61_002593</name>
</gene>
<evidence type="ECO:0000256" key="1">
    <source>
        <dbReference type="PIRSR" id="PIRSR620023-1"/>
    </source>
</evidence>
<feature type="domain" description="Glycosyl transferase family 28 C-terminal" evidence="3">
    <location>
        <begin position="178"/>
        <end position="326"/>
    </location>
</feature>
<organism evidence="4 5">
    <name type="scientific">Salinibacter ruber</name>
    <dbReference type="NCBI Taxonomy" id="146919"/>
    <lineage>
        <taxon>Bacteria</taxon>
        <taxon>Pseudomonadati</taxon>
        <taxon>Rhodothermota</taxon>
        <taxon>Rhodothermia</taxon>
        <taxon>Rhodothermales</taxon>
        <taxon>Salinibacteraceae</taxon>
        <taxon>Salinibacter</taxon>
    </lineage>
</organism>
<evidence type="ECO:0000256" key="2">
    <source>
        <dbReference type="PIRSR" id="PIRSR620023-2"/>
    </source>
</evidence>
<dbReference type="InterPro" id="IPR020023">
    <property type="entry name" value="PseG"/>
</dbReference>
<name>A0A9X2TFW9_9BACT</name>
<dbReference type="SUPFAM" id="SSF53756">
    <property type="entry name" value="UDP-Glycosyltransferase/glycogen phosphorylase"/>
    <property type="match status" value="1"/>
</dbReference>
<dbReference type="Gene3D" id="3.40.50.11190">
    <property type="match status" value="1"/>
</dbReference>
<sequence length="351" mass="38657">MLDEPLLIRADGSPEIGTGHVMRCLALAQAWQAEGGSVYFVGEITEGLESRLREEGITARALESSPGEKNDALETARKAQVVGASWVVVDGYHFDGSYQRRLRGEGMRMLLLDDYGHADHYDADLVLNQNIDAETALYDDRSEDTELLLGPRFALLRKEFWPWCEPRRTPRSEAHRVLVTLGGADPDNCTEKAVRALGQLEKEGLRCTVVVGESNPRESSICAAAERAEIPINLRSNVSDMAALMAEHDIAVSAGGSTCWELAFTGIPNVILVLADNQRGIAEGLDEAGTALNLGWHEKVEKKEITEQIEKLLRNDEKRLRVARKAQELVDGQGTERVLGKMLAHKAYVVS</sequence>
<dbReference type="RefSeq" id="WP_259124256.1">
    <property type="nucleotide sequence ID" value="NZ_JANUAE010000009.1"/>
</dbReference>
<feature type="binding site" evidence="2">
    <location>
        <position position="261"/>
    </location>
    <ligand>
        <name>substrate</name>
    </ligand>
</feature>
<evidence type="ECO:0000259" key="3">
    <source>
        <dbReference type="Pfam" id="PF04101"/>
    </source>
</evidence>
<dbReference type="NCBIfam" id="TIGR03590">
    <property type="entry name" value="PseG"/>
    <property type="match status" value="1"/>
</dbReference>
<protein>
    <submittedName>
        <fullName evidence="4">UDP-2,4-diacetamido-2,4, 6-trideoxy-beta-L-altropyranose hydrolase</fullName>
    </submittedName>
</protein>
<proteinExistence type="predicted"/>
<feature type="binding site" evidence="2">
    <location>
        <position position="157"/>
    </location>
    <ligand>
        <name>substrate</name>
    </ligand>
</feature>
<dbReference type="Gene3D" id="3.40.50.2000">
    <property type="entry name" value="Glycogen Phosphorylase B"/>
    <property type="match status" value="1"/>
</dbReference>
<dbReference type="InterPro" id="IPR007235">
    <property type="entry name" value="Glyco_trans_28_C"/>
</dbReference>
<accession>A0A9X2TFW9</accession>
<evidence type="ECO:0000313" key="5">
    <source>
        <dbReference type="Proteomes" id="UP001155057"/>
    </source>
</evidence>
<dbReference type="AlphaFoldDB" id="A0A9X2TFW9"/>
<keyword evidence="4" id="KW-0378">Hydrolase</keyword>
<dbReference type="Pfam" id="PF04101">
    <property type="entry name" value="Glyco_tran_28_C"/>
    <property type="match status" value="1"/>
</dbReference>
<comment type="caution">
    <text evidence="4">The sequence shown here is derived from an EMBL/GenBank/DDBJ whole genome shotgun (WGS) entry which is preliminary data.</text>
</comment>
<dbReference type="GO" id="GO:0016787">
    <property type="term" value="F:hydrolase activity"/>
    <property type="evidence" value="ECO:0007669"/>
    <property type="project" value="UniProtKB-KW"/>
</dbReference>
<dbReference type="EMBL" id="JANUAE010000009">
    <property type="protein sequence ID" value="MCS3710967.1"/>
    <property type="molecule type" value="Genomic_DNA"/>
</dbReference>
<reference evidence="4" key="1">
    <citation type="submission" date="2022-08" db="EMBL/GenBank/DDBJ databases">
        <title>Genomic Encyclopedia of Type Strains, Phase V (KMG-V): Genome sequencing to study the core and pangenomes of soil and plant-associated prokaryotes.</title>
        <authorList>
            <person name="Whitman W."/>
        </authorList>
    </citation>
    <scope>NUCLEOTIDE SEQUENCE</scope>
    <source>
        <strain evidence="4">SP3049</strain>
    </source>
</reference>
<dbReference type="PANTHER" id="PTHR21015">
    <property type="entry name" value="UDP-N-ACETYLGLUCOSAMINE--N-ACETYLMURAMYL-(PENTAPEPTIDE) PYROPHOSPHORYL-UNDECAPRENOL N-ACETYLGLUCOSAMINE TRANSFERASE 1"/>
    <property type="match status" value="1"/>
</dbReference>
<feature type="active site" description="Proton acceptor" evidence="1">
    <location>
        <position position="20"/>
    </location>
</feature>
<dbReference type="PANTHER" id="PTHR21015:SF22">
    <property type="entry name" value="GLYCOSYLTRANSFERASE"/>
    <property type="match status" value="1"/>
</dbReference>
<dbReference type="GO" id="GO:0016758">
    <property type="term" value="F:hexosyltransferase activity"/>
    <property type="evidence" value="ECO:0007669"/>
    <property type="project" value="InterPro"/>
</dbReference>
<evidence type="ECO:0000313" key="4">
    <source>
        <dbReference type="EMBL" id="MCS3710967.1"/>
    </source>
</evidence>
<dbReference type="Proteomes" id="UP001155057">
    <property type="component" value="Unassembled WGS sequence"/>
</dbReference>